<dbReference type="EMBL" id="DQIR01065676">
    <property type="protein sequence ID" value="HDA21152.1"/>
    <property type="molecule type" value="Transcribed_RNA"/>
</dbReference>
<dbReference type="AlphaFoldDB" id="A0A480H903"/>
<organism evidence="2">
    <name type="scientific">Sus scrofa</name>
    <name type="common">Pig</name>
    <dbReference type="NCBI Taxonomy" id="9823"/>
    <lineage>
        <taxon>Eukaryota</taxon>
        <taxon>Metazoa</taxon>
        <taxon>Chordata</taxon>
        <taxon>Craniata</taxon>
        <taxon>Vertebrata</taxon>
        <taxon>Euteleostomi</taxon>
        <taxon>Mammalia</taxon>
        <taxon>Eutheria</taxon>
        <taxon>Laurasiatheria</taxon>
        <taxon>Artiodactyla</taxon>
        <taxon>Suina</taxon>
        <taxon>Suidae</taxon>
        <taxon>Sus</taxon>
    </lineage>
</organism>
<protein>
    <submittedName>
        <fullName evidence="2">Serine/threonine-protein phosphatase PGAM5, mitochondrial isoform X1-like</fullName>
    </submittedName>
</protein>
<accession>A0A480H903</accession>
<feature type="compositionally biased region" description="Low complexity" evidence="1">
    <location>
        <begin position="184"/>
        <end position="194"/>
    </location>
</feature>
<feature type="region of interest" description="Disordered" evidence="1">
    <location>
        <begin position="160"/>
        <end position="214"/>
    </location>
</feature>
<feature type="compositionally biased region" description="Low complexity" evidence="1">
    <location>
        <begin position="166"/>
        <end position="175"/>
    </location>
</feature>
<feature type="region of interest" description="Disordered" evidence="1">
    <location>
        <begin position="1"/>
        <end position="117"/>
    </location>
</feature>
<name>A0A480H903_PIG</name>
<reference evidence="2" key="1">
    <citation type="journal article" date="2019" name="PeerJ">
        <title>Genes of the pig, Sus scrofa, reconstructed with EvidentialGene.</title>
        <authorList>
            <person name="Gilbert D.G."/>
        </authorList>
    </citation>
    <scope>NUCLEOTIDE SEQUENCE</scope>
</reference>
<sequence>MSTTSLCRARVPSGLFAELTPRPDPTARQLQSVPPPKAAPLERRVNTRHPRHPKSGTAGTRGLQHQTERSIRGSPPTAGAAPWMPEVVRCPVGRSRRPPRNPPAGSARLTKRVPHGVPSAPVSACAGLARVWPAWRSGRRCSWRPAAWLGARLRSFSPQWRWGSPARAGTRSRAWSSRRRGRGPRAPGPASGTPTGTGAGSAGGVLAAPDGRRREPSWALAATFGRWGR</sequence>
<evidence type="ECO:0000256" key="1">
    <source>
        <dbReference type="SAM" id="MobiDB-lite"/>
    </source>
</evidence>
<proteinExistence type="predicted"/>
<evidence type="ECO:0000313" key="2">
    <source>
        <dbReference type="EMBL" id="HDA21152.1"/>
    </source>
</evidence>
<dbReference type="EMBL" id="DQIR01063482">
    <property type="protein sequence ID" value="HDA18958.1"/>
    <property type="molecule type" value="Transcribed_RNA"/>
</dbReference>